<proteinExistence type="evidence at transcript level"/>
<feature type="region of interest" description="Disordered" evidence="1">
    <location>
        <begin position="61"/>
        <end position="140"/>
    </location>
</feature>
<feature type="region of interest" description="Disordered" evidence="1">
    <location>
        <begin position="273"/>
        <end position="302"/>
    </location>
</feature>
<dbReference type="EMBL" id="EF085107">
    <property type="protein sequence ID" value="ABK24415.1"/>
    <property type="molecule type" value="mRNA"/>
</dbReference>
<feature type="compositionally biased region" description="Basic and acidic residues" evidence="1">
    <location>
        <begin position="113"/>
        <end position="132"/>
    </location>
</feature>
<sequence length="302" mass="34044">MRRQGGYGGSNVNPLVAAQMQHIAAQRMQHNPGLHAFPGRPDVPPLDEEQRYMSSKAEGLWQWEGGDPKGSNMPPHIYKEGQGPPDPGSGNMISTGPDAASSPFYQGQLPDPKAQHEKTGVKDVKGSEHEQEMDAGYQDPSLPQTLELLEQRFMDEIMKLTKDQIDAEDEENRRHQECTREINFQYQEKLRAMRAQQAKYREEFLRREAQVRQQQYQQANLSQFQHSAGGPMVGYNENAHEPRGHGGALGEGNPGYPGGYDSYRDRVPYYGSAGHPFSRNQEYEARGPYPGGRVYDSASRFY</sequence>
<accession>A9NUV4</accession>
<dbReference type="PANTHER" id="PTHR34210">
    <property type="entry name" value="OS01G0252900 PROTEIN"/>
    <property type="match status" value="1"/>
</dbReference>
<name>A9NUV4_PICSI</name>
<evidence type="ECO:0000313" key="2">
    <source>
        <dbReference type="EMBL" id="ABK24415.1"/>
    </source>
</evidence>
<reference evidence="2" key="1">
    <citation type="journal article" date="2008" name="BMC Genomics">
        <title>A conifer genomics resource of 200,000 spruce (Picea spp.) ESTs and 6,464 high-quality, sequence-finished full-length cDNAs for Sitka spruce (Picea sitchensis).</title>
        <authorList>
            <person name="Ralph S.G."/>
            <person name="Chun H.J."/>
            <person name="Kolosova N."/>
            <person name="Cooper D."/>
            <person name="Oddy C."/>
            <person name="Ritland C.E."/>
            <person name="Kirkpatrick R."/>
            <person name="Moore R."/>
            <person name="Barber S."/>
            <person name="Holt R.A."/>
            <person name="Jones S.J."/>
            <person name="Marra M.A."/>
            <person name="Douglas C.J."/>
            <person name="Ritland K."/>
            <person name="Bohlmann J."/>
        </authorList>
    </citation>
    <scope>NUCLEOTIDE SEQUENCE</scope>
    <source>
        <tissue evidence="2">Green portion of the leader tissue</tissue>
    </source>
</reference>
<dbReference type="PANTHER" id="PTHR34210:SF1">
    <property type="entry name" value="OS03G0274700 PROTEIN"/>
    <property type="match status" value="1"/>
</dbReference>
<protein>
    <submittedName>
        <fullName evidence="2">Uncharacterized protein</fullName>
    </submittedName>
</protein>
<dbReference type="AlphaFoldDB" id="A9NUV4"/>
<evidence type="ECO:0000256" key="1">
    <source>
        <dbReference type="SAM" id="MobiDB-lite"/>
    </source>
</evidence>
<organism evidence="2">
    <name type="scientific">Picea sitchensis</name>
    <name type="common">Sitka spruce</name>
    <name type="synonym">Pinus sitchensis</name>
    <dbReference type="NCBI Taxonomy" id="3332"/>
    <lineage>
        <taxon>Eukaryota</taxon>
        <taxon>Viridiplantae</taxon>
        <taxon>Streptophyta</taxon>
        <taxon>Embryophyta</taxon>
        <taxon>Tracheophyta</taxon>
        <taxon>Spermatophyta</taxon>
        <taxon>Pinopsida</taxon>
        <taxon>Pinidae</taxon>
        <taxon>Conifers I</taxon>
        <taxon>Pinales</taxon>
        <taxon>Pinaceae</taxon>
        <taxon>Picea</taxon>
    </lineage>
</organism>